<accession>A0ABT4R3D0</accession>
<reference evidence="3" key="1">
    <citation type="submission" date="2022-11" db="EMBL/GenBank/DDBJ databases">
        <authorList>
            <person name="Coimbra C."/>
        </authorList>
    </citation>
    <scope>NUCLEOTIDE SEQUENCE</scope>
    <source>
        <strain evidence="3">Jales19</strain>
    </source>
</reference>
<comment type="caution">
    <text evidence="3">The sequence shown here is derived from an EMBL/GenBank/DDBJ whole genome shotgun (WGS) entry which is preliminary data.</text>
</comment>
<dbReference type="Pfam" id="PF18197">
    <property type="entry name" value="TTHB210-like"/>
    <property type="match status" value="1"/>
</dbReference>
<dbReference type="CDD" id="cd11669">
    <property type="entry name" value="TTHB210-like"/>
    <property type="match status" value="1"/>
</dbReference>
<name>A0ABT4R3D0_9HYPH</name>
<proteinExistence type="predicted"/>
<dbReference type="Gene3D" id="3.30.200.270">
    <property type="match status" value="1"/>
</dbReference>
<sequence>MGSGQGFIGLEPDPEDTEQDARPCRNNALNYQLISFDENGCLRLVKPEQTATAMKRASSHVRSLRPLLEQGVVVRKKLALALVVTMASSVCAMAAADVAKSPLAAPYQQVSKLVKLPDFLPGMGQLFVDPATLPAGPFLAYDHDGKLVSTIYMLPIKDLNPDTRFDNLAAPGGNVDHVDVYYNAGHPGVDVPHAHVVLWHVPVADQARVAK</sequence>
<feature type="domain" description="TTHB210-like" evidence="2">
    <location>
        <begin position="142"/>
        <end position="182"/>
    </location>
</feature>
<organism evidence="3 4">
    <name type="scientific">Mesorhizobium qingshengii</name>
    <dbReference type="NCBI Taxonomy" id="1165689"/>
    <lineage>
        <taxon>Bacteria</taxon>
        <taxon>Pseudomonadati</taxon>
        <taxon>Pseudomonadota</taxon>
        <taxon>Alphaproteobacteria</taxon>
        <taxon>Hyphomicrobiales</taxon>
        <taxon>Phyllobacteriaceae</taxon>
        <taxon>Mesorhizobium</taxon>
    </lineage>
</organism>
<keyword evidence="4" id="KW-1185">Reference proteome</keyword>
<gene>
    <name evidence="3" type="ORF">OOJ09_29560</name>
</gene>
<evidence type="ECO:0000259" key="2">
    <source>
        <dbReference type="Pfam" id="PF18197"/>
    </source>
</evidence>
<dbReference type="EMBL" id="JAPFQA010000025">
    <property type="protein sequence ID" value="MCZ8548337.1"/>
    <property type="molecule type" value="Genomic_DNA"/>
</dbReference>
<protein>
    <recommendedName>
        <fullName evidence="2">TTHB210-like domain-containing protein</fullName>
    </recommendedName>
</protein>
<dbReference type="Proteomes" id="UP001152178">
    <property type="component" value="Unassembled WGS sequence"/>
</dbReference>
<evidence type="ECO:0000313" key="4">
    <source>
        <dbReference type="Proteomes" id="UP001152178"/>
    </source>
</evidence>
<evidence type="ECO:0000313" key="3">
    <source>
        <dbReference type="EMBL" id="MCZ8548337.1"/>
    </source>
</evidence>
<dbReference type="InterPro" id="IPR033786">
    <property type="entry name" value="TTHB210-like"/>
</dbReference>
<evidence type="ECO:0000256" key="1">
    <source>
        <dbReference type="SAM" id="MobiDB-lite"/>
    </source>
</evidence>
<dbReference type="InterPro" id="IPR040832">
    <property type="entry name" value="TTHB210-like_dom"/>
</dbReference>
<feature type="region of interest" description="Disordered" evidence="1">
    <location>
        <begin position="1"/>
        <end position="22"/>
    </location>
</feature>